<gene>
    <name evidence="1" type="ORF">P353_19610</name>
</gene>
<dbReference type="EMBL" id="AWOR01000066">
    <property type="protein sequence ID" value="KGH27083.1"/>
    <property type="molecule type" value="Genomic_DNA"/>
</dbReference>
<dbReference type="Proteomes" id="UP000029553">
    <property type="component" value="Unassembled WGS sequence"/>
</dbReference>
<dbReference type="AlphaFoldDB" id="A0A096FBJ4"/>
<reference evidence="1 2" key="1">
    <citation type="submission" date="2013-09" db="EMBL/GenBank/DDBJ databases">
        <title>High correlation between genotypes and phenotypes of environmental bacteria Comamonas testosteroni strains.</title>
        <authorList>
            <person name="Liu L."/>
            <person name="Zhu W."/>
            <person name="Xia X."/>
            <person name="Xu B."/>
            <person name="Luo M."/>
            <person name="Wang G."/>
        </authorList>
    </citation>
    <scope>NUCLEOTIDE SEQUENCE [LARGE SCALE GENOMIC DNA]</scope>
    <source>
        <strain evidence="1 2">JL40</strain>
    </source>
</reference>
<organism evidence="1 2">
    <name type="scientific">Comamonas testosteroni</name>
    <name type="common">Pseudomonas testosteroni</name>
    <dbReference type="NCBI Taxonomy" id="285"/>
    <lineage>
        <taxon>Bacteria</taxon>
        <taxon>Pseudomonadati</taxon>
        <taxon>Pseudomonadota</taxon>
        <taxon>Betaproteobacteria</taxon>
        <taxon>Burkholderiales</taxon>
        <taxon>Comamonadaceae</taxon>
        <taxon>Comamonas</taxon>
    </lineage>
</organism>
<evidence type="ECO:0000313" key="1">
    <source>
        <dbReference type="EMBL" id="KGH27083.1"/>
    </source>
</evidence>
<dbReference type="RefSeq" id="WP_034372882.1">
    <property type="nucleotide sequence ID" value="NZ_AWOR01000066.1"/>
</dbReference>
<name>A0A096FBJ4_COMTE</name>
<protein>
    <submittedName>
        <fullName evidence="1">Uncharacterized protein</fullName>
    </submittedName>
</protein>
<accession>A0A096FBJ4</accession>
<comment type="caution">
    <text evidence="1">The sequence shown here is derived from an EMBL/GenBank/DDBJ whole genome shotgun (WGS) entry which is preliminary data.</text>
</comment>
<proteinExistence type="predicted"/>
<sequence length="184" mass="21022">MQFKTVRHRDQDGNYHDGKTVQCLRRVREVTPDFPEGKNVQRVVAKFDRAARELPADVAAILTPAEQEEWKEWRVKQDEEHLKSVAQYELDTLAERLGVIRTGIQKGYAATDSKNAVAIRTGARAVLRLLADLMPEPVKGRPVIEEEFELVMLPNFATPGTPEFDSYQRLLEEHERRKAQDQGG</sequence>
<evidence type="ECO:0000313" key="2">
    <source>
        <dbReference type="Proteomes" id="UP000029553"/>
    </source>
</evidence>